<protein>
    <submittedName>
        <fullName evidence="2">Uncharacterized protein</fullName>
    </submittedName>
</protein>
<organism evidence="2 3">
    <name type="scientific">Pyrrhoderma noxium</name>
    <dbReference type="NCBI Taxonomy" id="2282107"/>
    <lineage>
        <taxon>Eukaryota</taxon>
        <taxon>Fungi</taxon>
        <taxon>Dikarya</taxon>
        <taxon>Basidiomycota</taxon>
        <taxon>Agaricomycotina</taxon>
        <taxon>Agaricomycetes</taxon>
        <taxon>Hymenochaetales</taxon>
        <taxon>Hymenochaetaceae</taxon>
        <taxon>Pyrrhoderma</taxon>
    </lineage>
</organism>
<feature type="region of interest" description="Disordered" evidence="1">
    <location>
        <begin position="128"/>
        <end position="148"/>
    </location>
</feature>
<feature type="compositionally biased region" description="Polar residues" evidence="1">
    <location>
        <begin position="305"/>
        <end position="314"/>
    </location>
</feature>
<feature type="region of interest" description="Disordered" evidence="1">
    <location>
        <begin position="353"/>
        <end position="390"/>
    </location>
</feature>
<evidence type="ECO:0000313" key="2">
    <source>
        <dbReference type="EMBL" id="PAV18819.1"/>
    </source>
</evidence>
<gene>
    <name evidence="2" type="ORF">PNOK_0566200</name>
</gene>
<feature type="region of interest" description="Disordered" evidence="1">
    <location>
        <begin position="305"/>
        <end position="338"/>
    </location>
</feature>
<dbReference type="Proteomes" id="UP000217199">
    <property type="component" value="Unassembled WGS sequence"/>
</dbReference>
<evidence type="ECO:0000256" key="1">
    <source>
        <dbReference type="SAM" id="MobiDB-lite"/>
    </source>
</evidence>
<keyword evidence="3" id="KW-1185">Reference proteome</keyword>
<dbReference type="EMBL" id="NBII01000005">
    <property type="protein sequence ID" value="PAV18819.1"/>
    <property type="molecule type" value="Genomic_DNA"/>
</dbReference>
<accession>A0A286UH17</accession>
<feature type="region of interest" description="Disordered" evidence="1">
    <location>
        <begin position="1"/>
        <end position="25"/>
    </location>
</feature>
<comment type="caution">
    <text evidence="2">The sequence shown here is derived from an EMBL/GenBank/DDBJ whole genome shotgun (WGS) entry which is preliminary data.</text>
</comment>
<evidence type="ECO:0000313" key="3">
    <source>
        <dbReference type="Proteomes" id="UP000217199"/>
    </source>
</evidence>
<proteinExistence type="predicted"/>
<feature type="compositionally biased region" description="Polar residues" evidence="1">
    <location>
        <begin position="39"/>
        <end position="53"/>
    </location>
</feature>
<feature type="region of interest" description="Disordered" evidence="1">
    <location>
        <begin position="39"/>
        <end position="69"/>
    </location>
</feature>
<reference evidence="2 3" key="1">
    <citation type="journal article" date="2017" name="Mol. Ecol.">
        <title>Comparative and population genomic landscape of Phellinus noxius: A hypervariable fungus causing root rot in trees.</title>
        <authorList>
            <person name="Chung C.L."/>
            <person name="Lee T.J."/>
            <person name="Akiba M."/>
            <person name="Lee H.H."/>
            <person name="Kuo T.H."/>
            <person name="Liu D."/>
            <person name="Ke H.M."/>
            <person name="Yokoi T."/>
            <person name="Roa M.B."/>
            <person name="Lu M.J."/>
            <person name="Chang Y.Y."/>
            <person name="Ann P.J."/>
            <person name="Tsai J.N."/>
            <person name="Chen C.Y."/>
            <person name="Tzean S.S."/>
            <person name="Ota Y."/>
            <person name="Hattori T."/>
            <person name="Sahashi N."/>
            <person name="Liou R.F."/>
            <person name="Kikuchi T."/>
            <person name="Tsai I.J."/>
        </authorList>
    </citation>
    <scope>NUCLEOTIDE SEQUENCE [LARGE SCALE GENOMIC DNA]</scope>
    <source>
        <strain evidence="2 3">FFPRI411160</strain>
    </source>
</reference>
<sequence length="514" mass="57099">MMKGRRQKTQSARTGGKTLSTSHIPRAMGVVADMLQTSIRARNSYTNTETTKASSRRKDRNDSAIDNTPIIDISAKSKWTEPDVNHLSPLQKKEELLPDDDVRQKVLPRVNSVTKEKKKKRGLRLDISNPLRSSDSKSTISVTSRPSSVKTLPIGMGDSVTATRSPQNQSEIRQRRDALRLHLPGLIRQLSDDDGFQGLKALPDTPEGTPHRLSFAPRPISKDIDSVLRLNREKFLQINDDGFSVPIEKPLVAPPIGYDTSLGNLSGTSSGSSYDSASQTWNMINDLMKSVDKETIRRSRASLLSQAQSGQNLGSPVKNSSPVKSKRTEKRHGWVATSASSGLDLKEVTKRARSNSLSEIPDEQDSNSLSFLRSDPPSSGKRTRPRTNTLTRRASCTSLYSVVIKPTRSTSHEAPDFFVPMEDMPSNIIRVLRDSLERSKDMTDTSVKAWLEAPATHKLDSRSDSTDTQSSRDETSCGVYIHADFYTMVQELRAATASLEDEEISFDRDSDYEY</sequence>
<feature type="compositionally biased region" description="Polar residues" evidence="1">
    <location>
        <begin position="9"/>
        <end position="23"/>
    </location>
</feature>
<dbReference type="AlphaFoldDB" id="A0A286UH17"/>
<name>A0A286UH17_9AGAM</name>
<dbReference type="InParanoid" id="A0A286UH17"/>